<feature type="transmembrane region" description="Helical" evidence="1">
    <location>
        <begin position="40"/>
        <end position="58"/>
    </location>
</feature>
<dbReference type="InterPro" id="IPR055976">
    <property type="entry name" value="DUF7554"/>
</dbReference>
<dbReference type="STRING" id="660521.SAMN04487949_0155"/>
<dbReference type="Proteomes" id="UP000199451">
    <property type="component" value="Unassembled WGS sequence"/>
</dbReference>
<accession>A0A1G9NXY5</accession>
<keyword evidence="1" id="KW-0472">Membrane</keyword>
<evidence type="ECO:0000313" key="2">
    <source>
        <dbReference type="EMBL" id="SDL91438.1"/>
    </source>
</evidence>
<sequence>MRAKVDVEDLLKIVLVLVIVWFALEIVGGVLGLLGDLLGPLRPLLGILIIGLIVLWFFDRI</sequence>
<organism evidence="2 3">
    <name type="scientific">Halogranum gelatinilyticum</name>
    <dbReference type="NCBI Taxonomy" id="660521"/>
    <lineage>
        <taxon>Archaea</taxon>
        <taxon>Methanobacteriati</taxon>
        <taxon>Methanobacteriota</taxon>
        <taxon>Stenosarchaea group</taxon>
        <taxon>Halobacteria</taxon>
        <taxon>Halobacteriales</taxon>
        <taxon>Haloferacaceae</taxon>
    </lineage>
</organism>
<reference evidence="3" key="1">
    <citation type="submission" date="2016-10" db="EMBL/GenBank/DDBJ databases">
        <authorList>
            <person name="Varghese N."/>
            <person name="Submissions S."/>
        </authorList>
    </citation>
    <scope>NUCLEOTIDE SEQUENCE [LARGE SCALE GENOMIC DNA]</scope>
    <source>
        <strain evidence="3">CGMCC 1.10119</strain>
    </source>
</reference>
<evidence type="ECO:0000256" key="1">
    <source>
        <dbReference type="SAM" id="Phobius"/>
    </source>
</evidence>
<evidence type="ECO:0000313" key="3">
    <source>
        <dbReference type="Proteomes" id="UP000199451"/>
    </source>
</evidence>
<dbReference type="AlphaFoldDB" id="A0A1G9NXY5"/>
<dbReference type="RefSeq" id="WP_089693110.1">
    <property type="nucleotide sequence ID" value="NZ_FNHL01000001.1"/>
</dbReference>
<proteinExistence type="predicted"/>
<name>A0A1G9NXY5_9EURY</name>
<keyword evidence="1" id="KW-0812">Transmembrane</keyword>
<keyword evidence="3" id="KW-1185">Reference proteome</keyword>
<feature type="transmembrane region" description="Helical" evidence="1">
    <location>
        <begin position="12"/>
        <end position="34"/>
    </location>
</feature>
<dbReference type="EMBL" id="FNHL01000001">
    <property type="protein sequence ID" value="SDL91438.1"/>
    <property type="molecule type" value="Genomic_DNA"/>
</dbReference>
<protein>
    <submittedName>
        <fullName evidence="2">Uncharacterized protein</fullName>
    </submittedName>
</protein>
<keyword evidence="1" id="KW-1133">Transmembrane helix</keyword>
<gene>
    <name evidence="2" type="ORF">SAMN04487949_0155</name>
</gene>
<dbReference type="Pfam" id="PF24431">
    <property type="entry name" value="DUF7554"/>
    <property type="match status" value="1"/>
</dbReference>